<dbReference type="InterPro" id="IPR032675">
    <property type="entry name" value="LRR_dom_sf"/>
</dbReference>
<dbReference type="PANTHER" id="PTHR47688:SF1">
    <property type="entry name" value="NLR FAMILY CARD DOMAIN-CONTAINING PROTEIN 4"/>
    <property type="match status" value="1"/>
</dbReference>
<evidence type="ECO:0000313" key="3">
    <source>
        <dbReference type="RefSeq" id="XP_030051309.1"/>
    </source>
</evidence>
<feature type="domain" description="CARD" evidence="1">
    <location>
        <begin position="1"/>
        <end position="88"/>
    </location>
</feature>
<dbReference type="AlphaFoldDB" id="A0A6P7XLU8"/>
<proteinExistence type="predicted"/>
<dbReference type="GO" id="GO:0042981">
    <property type="term" value="P:regulation of apoptotic process"/>
    <property type="evidence" value="ECO:0007669"/>
    <property type="project" value="InterPro"/>
</dbReference>
<reference evidence="3" key="1">
    <citation type="submission" date="2025-08" db="UniProtKB">
        <authorList>
            <consortium name="RefSeq"/>
        </authorList>
    </citation>
    <scope>IDENTIFICATION</scope>
</reference>
<dbReference type="GO" id="GO:0016045">
    <property type="term" value="P:detection of bacterium"/>
    <property type="evidence" value="ECO:0007669"/>
    <property type="project" value="TreeGrafter"/>
</dbReference>
<organism evidence="2 3">
    <name type="scientific">Microcaecilia unicolor</name>
    <dbReference type="NCBI Taxonomy" id="1415580"/>
    <lineage>
        <taxon>Eukaryota</taxon>
        <taxon>Metazoa</taxon>
        <taxon>Chordata</taxon>
        <taxon>Craniata</taxon>
        <taxon>Vertebrata</taxon>
        <taxon>Euteleostomi</taxon>
        <taxon>Amphibia</taxon>
        <taxon>Gymnophiona</taxon>
        <taxon>Siphonopidae</taxon>
        <taxon>Microcaecilia</taxon>
    </lineage>
</organism>
<dbReference type="Pfam" id="PF00619">
    <property type="entry name" value="CARD"/>
    <property type="match status" value="1"/>
</dbReference>
<dbReference type="SUPFAM" id="SSF52047">
    <property type="entry name" value="RNI-like"/>
    <property type="match status" value="1"/>
</dbReference>
<dbReference type="GeneID" id="115465047"/>
<dbReference type="PROSITE" id="PS50209">
    <property type="entry name" value="CARD"/>
    <property type="match status" value="1"/>
</dbReference>
<sequence>MDFIKDTYAELVKRMGKCIVNQIVDDLFGKNVLSTEEMNVINDENVSQVASRKLILMVLNKGSESCNLFMKCLEKYDHLLFQDLCLIDGMGSLVNIEKLIFDNIKMYEEDAKKLAEGLKDLKRLVILHLSHLTTIGNGMDDIVESICSEPRDLQEIKLVDCCLSGKAVKILAQNIKHFPKLRMLDSSENNLKEEGNGSVTMLVDSLNGFPDMTVLMLPCGCDVRLCLDTLLQHLIQMPRLVRLGLKNWHLTDTEISKLSAFFKENLKDLQQLDLSGNCVTSDGWLSFTEALRDLKELTTLDLSSEHSLQPYAGLVLELSRVISKLKGLQKVRLCGWQLDSIDLQKINSAKAGCEGEFQLLTA</sequence>
<dbReference type="PANTHER" id="PTHR47688">
    <property type="entry name" value="NLR FAMILY CARD DOMAIN-CONTAINING PROTEIN 4"/>
    <property type="match status" value="1"/>
</dbReference>
<dbReference type="Proteomes" id="UP000515156">
    <property type="component" value="Chromosome 3"/>
</dbReference>
<name>A0A6P7XLU8_9AMPH</name>
<accession>A0A6P7XLU8</accession>
<gene>
    <name evidence="3" type="primary">NLRC4</name>
</gene>
<dbReference type="CTD" id="58484"/>
<protein>
    <submittedName>
        <fullName evidence="3">NLR family CARD domain-containing protein 4 isoform X2</fullName>
    </submittedName>
</protein>
<dbReference type="RefSeq" id="XP_030051309.1">
    <property type="nucleotide sequence ID" value="XM_030195449.1"/>
</dbReference>
<evidence type="ECO:0000259" key="1">
    <source>
        <dbReference type="PROSITE" id="PS50209"/>
    </source>
</evidence>
<dbReference type="InterPro" id="IPR042220">
    <property type="entry name" value="NLRC4"/>
</dbReference>
<dbReference type="GO" id="GO:0042742">
    <property type="term" value="P:defense response to bacterium"/>
    <property type="evidence" value="ECO:0007669"/>
    <property type="project" value="TreeGrafter"/>
</dbReference>
<evidence type="ECO:0000313" key="2">
    <source>
        <dbReference type="Proteomes" id="UP000515156"/>
    </source>
</evidence>
<dbReference type="Gene3D" id="3.80.10.10">
    <property type="entry name" value="Ribonuclease Inhibitor"/>
    <property type="match status" value="1"/>
</dbReference>
<dbReference type="FunFam" id="3.80.10.10:FF:000364">
    <property type="entry name" value="NLR family CARD domain containing 4"/>
    <property type="match status" value="1"/>
</dbReference>
<keyword evidence="2" id="KW-1185">Reference proteome</keyword>
<dbReference type="InterPro" id="IPR001315">
    <property type="entry name" value="CARD"/>
</dbReference>
<dbReference type="CDD" id="cd01671">
    <property type="entry name" value="CARD"/>
    <property type="match status" value="1"/>
</dbReference>